<dbReference type="GO" id="GO:0015085">
    <property type="term" value="F:calcium ion transmembrane transporter activity"/>
    <property type="evidence" value="ECO:0007669"/>
    <property type="project" value="TreeGrafter"/>
</dbReference>
<dbReference type="WBParaSite" id="jg21899">
    <property type="protein sequence ID" value="jg21899"/>
    <property type="gene ID" value="jg21899"/>
</dbReference>
<dbReference type="GO" id="GO:0005794">
    <property type="term" value="C:Golgi apparatus"/>
    <property type="evidence" value="ECO:0007669"/>
    <property type="project" value="TreeGrafter"/>
</dbReference>
<dbReference type="AlphaFoldDB" id="A0A915DND5"/>
<proteinExistence type="inferred from homology"/>
<dbReference type="GO" id="GO:0016020">
    <property type="term" value="C:membrane"/>
    <property type="evidence" value="ECO:0007669"/>
    <property type="project" value="UniProtKB-SubCell"/>
</dbReference>
<dbReference type="GO" id="GO:0032472">
    <property type="term" value="P:Golgi calcium ion transport"/>
    <property type="evidence" value="ECO:0007669"/>
    <property type="project" value="TreeGrafter"/>
</dbReference>
<accession>A0A915DND5</accession>
<evidence type="ECO:0000256" key="3">
    <source>
        <dbReference type="ARBA" id="ARBA00022692"/>
    </source>
</evidence>
<evidence type="ECO:0000256" key="4">
    <source>
        <dbReference type="ARBA" id="ARBA00022989"/>
    </source>
</evidence>
<sequence>MLHEAYRMSPDEGQQELESAQVEVRQKQEASVAVNVPAGEANIQVDPVSARRAVSSVFAVLLQAFSLTFVAEWGDRSQMTTFLLASTENVYGVILGGVIGHALCTGIAVIGGRFIAQKISVRTVTLLGGILFLVFAMSALIFGDD</sequence>
<keyword evidence="5 6" id="KW-0472">Membrane</keyword>
<dbReference type="GO" id="GO:0005384">
    <property type="term" value="F:manganese ion transmembrane transporter activity"/>
    <property type="evidence" value="ECO:0007669"/>
    <property type="project" value="TreeGrafter"/>
</dbReference>
<feature type="transmembrane region" description="Helical" evidence="6">
    <location>
        <begin position="91"/>
        <end position="112"/>
    </location>
</feature>
<dbReference type="PANTHER" id="PTHR12608:SF1">
    <property type="entry name" value="TRANSMEMBRANE PROTEIN 165"/>
    <property type="match status" value="1"/>
</dbReference>
<comment type="caution">
    <text evidence="6">Lacks conserved residue(s) required for the propagation of feature annotation.</text>
</comment>
<organism evidence="7 8">
    <name type="scientific">Ditylenchus dipsaci</name>
    <dbReference type="NCBI Taxonomy" id="166011"/>
    <lineage>
        <taxon>Eukaryota</taxon>
        <taxon>Metazoa</taxon>
        <taxon>Ecdysozoa</taxon>
        <taxon>Nematoda</taxon>
        <taxon>Chromadorea</taxon>
        <taxon>Rhabditida</taxon>
        <taxon>Tylenchina</taxon>
        <taxon>Tylenchomorpha</taxon>
        <taxon>Sphaerularioidea</taxon>
        <taxon>Anguinidae</taxon>
        <taxon>Anguininae</taxon>
        <taxon>Ditylenchus</taxon>
    </lineage>
</organism>
<dbReference type="Pfam" id="PF01169">
    <property type="entry name" value="GDT1"/>
    <property type="match status" value="1"/>
</dbReference>
<dbReference type="InterPro" id="IPR001727">
    <property type="entry name" value="GDT1-like"/>
</dbReference>
<evidence type="ECO:0000256" key="2">
    <source>
        <dbReference type="ARBA" id="ARBA00009190"/>
    </source>
</evidence>
<evidence type="ECO:0000256" key="1">
    <source>
        <dbReference type="ARBA" id="ARBA00004141"/>
    </source>
</evidence>
<evidence type="ECO:0000256" key="6">
    <source>
        <dbReference type="RuleBase" id="RU365102"/>
    </source>
</evidence>
<keyword evidence="3 6" id="KW-0812">Transmembrane</keyword>
<feature type="transmembrane region" description="Helical" evidence="6">
    <location>
        <begin position="124"/>
        <end position="143"/>
    </location>
</feature>
<reference evidence="8" key="1">
    <citation type="submission" date="2022-11" db="UniProtKB">
        <authorList>
            <consortium name="WormBaseParasite"/>
        </authorList>
    </citation>
    <scope>IDENTIFICATION</scope>
</reference>
<comment type="subcellular location">
    <subcellularLocation>
        <location evidence="1 6">Membrane</location>
        <topology evidence="1 6">Multi-pass membrane protein</topology>
    </subcellularLocation>
</comment>
<dbReference type="Proteomes" id="UP000887574">
    <property type="component" value="Unplaced"/>
</dbReference>
<protein>
    <recommendedName>
        <fullName evidence="6">GDT1 family protein</fullName>
    </recommendedName>
</protein>
<keyword evidence="4 6" id="KW-1133">Transmembrane helix</keyword>
<dbReference type="GO" id="GO:0032468">
    <property type="term" value="P:Golgi calcium ion homeostasis"/>
    <property type="evidence" value="ECO:0007669"/>
    <property type="project" value="TreeGrafter"/>
</dbReference>
<evidence type="ECO:0000313" key="8">
    <source>
        <dbReference type="WBParaSite" id="jg21899"/>
    </source>
</evidence>
<evidence type="ECO:0000256" key="5">
    <source>
        <dbReference type="ARBA" id="ARBA00023136"/>
    </source>
</evidence>
<evidence type="ECO:0000313" key="7">
    <source>
        <dbReference type="Proteomes" id="UP000887574"/>
    </source>
</evidence>
<comment type="similarity">
    <text evidence="2 6">Belongs to the GDT1 family.</text>
</comment>
<dbReference type="PANTHER" id="PTHR12608">
    <property type="entry name" value="TRANSMEMBRANE PROTEIN HTP-1 RELATED"/>
    <property type="match status" value="1"/>
</dbReference>
<name>A0A915DND5_9BILA</name>
<keyword evidence="7" id="KW-1185">Reference proteome</keyword>
<feature type="transmembrane region" description="Helical" evidence="6">
    <location>
        <begin position="53"/>
        <end position="71"/>
    </location>
</feature>